<evidence type="ECO:0000256" key="1">
    <source>
        <dbReference type="SAM" id="MobiDB-lite"/>
    </source>
</evidence>
<feature type="compositionally biased region" description="Low complexity" evidence="1">
    <location>
        <begin position="43"/>
        <end position="61"/>
    </location>
</feature>
<dbReference type="RefSeq" id="WP_135205482.1">
    <property type="nucleotide sequence ID" value="NZ_SPVF01000019.1"/>
</dbReference>
<dbReference type="AlphaFoldDB" id="A0A4Y9SV57"/>
<feature type="compositionally biased region" description="Pro residues" evidence="1">
    <location>
        <begin position="62"/>
        <end position="71"/>
    </location>
</feature>
<dbReference type="Proteomes" id="UP000298438">
    <property type="component" value="Unassembled WGS sequence"/>
</dbReference>
<gene>
    <name evidence="3" type="ORF">E4L96_01530</name>
</gene>
<evidence type="ECO:0000313" key="3">
    <source>
        <dbReference type="EMBL" id="TFW29387.1"/>
    </source>
</evidence>
<sequence>MKIFAYKGEQAGEQRRAFRLSPVAAGCAVLLSAMAAPVYAQQADQAAQAPATADQQAAPAAQPSPAPQGQN</sequence>
<reference evidence="3 4" key="1">
    <citation type="submission" date="2019-03" db="EMBL/GenBank/DDBJ databases">
        <title>Draft Genome Sequence of Massilia arenosa sp. nov., a Novel Massilia Species Isolated from a Sandy-loam Maize Soil.</title>
        <authorList>
            <person name="Raths R."/>
            <person name="Peta V."/>
            <person name="Bucking H."/>
        </authorList>
    </citation>
    <scope>NUCLEOTIDE SEQUENCE [LARGE SCALE GENOMIC DNA]</scope>
    <source>
        <strain evidence="3 4">MC02</strain>
    </source>
</reference>
<feature type="region of interest" description="Disordered" evidence="1">
    <location>
        <begin position="43"/>
        <end position="71"/>
    </location>
</feature>
<feature type="chain" id="PRO_5021297110" evidence="2">
    <location>
        <begin position="36"/>
        <end position="71"/>
    </location>
</feature>
<comment type="caution">
    <text evidence="3">The sequence shown here is derived from an EMBL/GenBank/DDBJ whole genome shotgun (WGS) entry which is preliminary data.</text>
</comment>
<name>A0A4Y9SV57_9BURK</name>
<feature type="non-terminal residue" evidence="3">
    <location>
        <position position="71"/>
    </location>
</feature>
<keyword evidence="2" id="KW-0732">Signal</keyword>
<dbReference type="EMBL" id="SPVF01000019">
    <property type="protein sequence ID" value="TFW29387.1"/>
    <property type="molecule type" value="Genomic_DNA"/>
</dbReference>
<proteinExistence type="predicted"/>
<evidence type="ECO:0000313" key="4">
    <source>
        <dbReference type="Proteomes" id="UP000298438"/>
    </source>
</evidence>
<evidence type="ECO:0000256" key="2">
    <source>
        <dbReference type="SAM" id="SignalP"/>
    </source>
</evidence>
<organism evidence="3 4">
    <name type="scientific">Zemynaea arenosa</name>
    <dbReference type="NCBI Taxonomy" id="2561931"/>
    <lineage>
        <taxon>Bacteria</taxon>
        <taxon>Pseudomonadati</taxon>
        <taxon>Pseudomonadota</taxon>
        <taxon>Betaproteobacteria</taxon>
        <taxon>Burkholderiales</taxon>
        <taxon>Oxalobacteraceae</taxon>
        <taxon>Telluria group</taxon>
        <taxon>Zemynaea</taxon>
    </lineage>
</organism>
<accession>A0A4Y9SV57</accession>
<feature type="signal peptide" evidence="2">
    <location>
        <begin position="1"/>
        <end position="35"/>
    </location>
</feature>
<protein>
    <submittedName>
        <fullName evidence="3">Uncharacterized protein</fullName>
    </submittedName>
</protein>
<keyword evidence="4" id="KW-1185">Reference proteome</keyword>